<proteinExistence type="predicted"/>
<sequence>MDQREELVVLEQISQNNLYLKNMNYLVSEYTDLIFSRYMKNDGTVLELGPAEGVMTEKLIKRCDDLTVVEGSKIFCEKISNRFPEINVIHSLIEDFKPNRKFDNIILGHVLEHVYDPIQILSLVKSWLSENGKVFAAVPNSRSLHRQAGVMMGLLDDEKQLNELDLQHGHRRVYDPESFKGDFLSAGYKIDVFGGYLVKLLSNKQIEKNWDPDLIKACFKLGELYPDIAADIYIVASNFR</sequence>
<dbReference type="Gene3D" id="3.40.50.150">
    <property type="entry name" value="Vaccinia Virus protein VP39"/>
    <property type="match status" value="1"/>
</dbReference>
<dbReference type="CDD" id="cd02440">
    <property type="entry name" value="AdoMet_MTases"/>
    <property type="match status" value="1"/>
</dbReference>
<dbReference type="GO" id="GO:0008168">
    <property type="term" value="F:methyltransferase activity"/>
    <property type="evidence" value="ECO:0007669"/>
    <property type="project" value="UniProtKB-KW"/>
</dbReference>
<evidence type="ECO:0000313" key="1">
    <source>
        <dbReference type="EMBL" id="KZE77880.1"/>
    </source>
</evidence>
<dbReference type="PANTHER" id="PTHR43861">
    <property type="entry name" value="TRANS-ACONITATE 2-METHYLTRANSFERASE-RELATED"/>
    <property type="match status" value="1"/>
</dbReference>
<dbReference type="RefSeq" id="WP_063183276.1">
    <property type="nucleotide sequence ID" value="NZ_LQRA01000058.1"/>
</dbReference>
<dbReference type="InterPro" id="IPR029063">
    <property type="entry name" value="SAM-dependent_MTases_sf"/>
</dbReference>
<dbReference type="Proteomes" id="UP000076563">
    <property type="component" value="Unassembled WGS sequence"/>
</dbReference>
<dbReference type="Pfam" id="PF13489">
    <property type="entry name" value="Methyltransf_23"/>
    <property type="match status" value="1"/>
</dbReference>
<keyword evidence="1" id="KW-0489">Methyltransferase</keyword>
<dbReference type="SUPFAM" id="SSF53335">
    <property type="entry name" value="S-adenosyl-L-methionine-dependent methyltransferases"/>
    <property type="match status" value="1"/>
</dbReference>
<keyword evidence="2" id="KW-1185">Reference proteome</keyword>
<evidence type="ECO:0000313" key="2">
    <source>
        <dbReference type="Proteomes" id="UP000076563"/>
    </source>
</evidence>
<gene>
    <name evidence="1" type="ORF">AV654_20105</name>
</gene>
<dbReference type="AlphaFoldDB" id="A0A163XH91"/>
<dbReference type="GO" id="GO:0032259">
    <property type="term" value="P:methylation"/>
    <property type="evidence" value="ECO:0007669"/>
    <property type="project" value="UniProtKB-KW"/>
</dbReference>
<keyword evidence="1" id="KW-0808">Transferase</keyword>
<accession>A0A163XH91</accession>
<dbReference type="EMBL" id="LQRA01000058">
    <property type="protein sequence ID" value="KZE77880.1"/>
    <property type="molecule type" value="Genomic_DNA"/>
</dbReference>
<organism evidence="1 2">
    <name type="scientific">Paenibacillus elgii</name>
    <dbReference type="NCBI Taxonomy" id="189691"/>
    <lineage>
        <taxon>Bacteria</taxon>
        <taxon>Bacillati</taxon>
        <taxon>Bacillota</taxon>
        <taxon>Bacilli</taxon>
        <taxon>Bacillales</taxon>
        <taxon>Paenibacillaceae</taxon>
        <taxon>Paenibacillus</taxon>
    </lineage>
</organism>
<name>A0A163XH91_9BACL</name>
<comment type="caution">
    <text evidence="1">The sequence shown here is derived from an EMBL/GenBank/DDBJ whole genome shotgun (WGS) entry which is preliminary data.</text>
</comment>
<dbReference type="OrthoDB" id="8773442at2"/>
<reference evidence="2" key="1">
    <citation type="submission" date="2016-01" db="EMBL/GenBank/DDBJ databases">
        <title>Draft genome of Chromobacterium sp. F49.</title>
        <authorList>
            <person name="Hong K.W."/>
        </authorList>
    </citation>
    <scope>NUCLEOTIDE SEQUENCE [LARGE SCALE GENOMIC DNA]</scope>
    <source>
        <strain evidence="2">M63</strain>
    </source>
</reference>
<protein>
    <submittedName>
        <fullName evidence="1">Methyltransferase type 12</fullName>
    </submittedName>
</protein>